<sequence>MVSPTGQEGAVLQEPRPGHFATRQAKEGSPGPGAFTSWSTKALAQIKTNEEKASTMEPARVNTGRNGSEGKLDPLPPLRNMKEQIKTNEEKASTMEPARVNTGRNGSEGTLDPLPPLRNMKEQIKTNEEKASAMEPARVNTGRNGSEGKLDPLPPLRNMKEQDEAFTKIII</sequence>
<dbReference type="AlphaFoldDB" id="A0AAV7T7H6"/>
<evidence type="ECO:0000313" key="2">
    <source>
        <dbReference type="EMBL" id="KAJ1172125.1"/>
    </source>
</evidence>
<organism evidence="2 3">
    <name type="scientific">Pleurodeles waltl</name>
    <name type="common">Iberian ribbed newt</name>
    <dbReference type="NCBI Taxonomy" id="8319"/>
    <lineage>
        <taxon>Eukaryota</taxon>
        <taxon>Metazoa</taxon>
        <taxon>Chordata</taxon>
        <taxon>Craniata</taxon>
        <taxon>Vertebrata</taxon>
        <taxon>Euteleostomi</taxon>
        <taxon>Amphibia</taxon>
        <taxon>Batrachia</taxon>
        <taxon>Caudata</taxon>
        <taxon>Salamandroidea</taxon>
        <taxon>Salamandridae</taxon>
        <taxon>Pleurodelinae</taxon>
        <taxon>Pleurodeles</taxon>
    </lineage>
</organism>
<reference evidence="2" key="1">
    <citation type="journal article" date="2022" name="bioRxiv">
        <title>Sequencing and chromosome-scale assembly of the giantPleurodeles waltlgenome.</title>
        <authorList>
            <person name="Brown T."/>
            <person name="Elewa A."/>
            <person name="Iarovenko S."/>
            <person name="Subramanian E."/>
            <person name="Araus A.J."/>
            <person name="Petzold A."/>
            <person name="Susuki M."/>
            <person name="Suzuki K.-i.T."/>
            <person name="Hayashi T."/>
            <person name="Toyoda A."/>
            <person name="Oliveira C."/>
            <person name="Osipova E."/>
            <person name="Leigh N.D."/>
            <person name="Simon A."/>
            <person name="Yun M.H."/>
        </authorList>
    </citation>
    <scope>NUCLEOTIDE SEQUENCE</scope>
    <source>
        <strain evidence="2">20211129_DDA</strain>
        <tissue evidence="2">Liver</tissue>
    </source>
</reference>
<proteinExistence type="predicted"/>
<name>A0AAV7T7H6_PLEWA</name>
<keyword evidence="3" id="KW-1185">Reference proteome</keyword>
<evidence type="ECO:0000256" key="1">
    <source>
        <dbReference type="SAM" id="MobiDB-lite"/>
    </source>
</evidence>
<feature type="compositionally biased region" description="Basic and acidic residues" evidence="1">
    <location>
        <begin position="158"/>
        <end position="171"/>
    </location>
</feature>
<feature type="compositionally biased region" description="Basic and acidic residues" evidence="1">
    <location>
        <begin position="80"/>
        <end position="93"/>
    </location>
</feature>
<evidence type="ECO:0000313" key="3">
    <source>
        <dbReference type="Proteomes" id="UP001066276"/>
    </source>
</evidence>
<gene>
    <name evidence="2" type="ORF">NDU88_003975</name>
</gene>
<comment type="caution">
    <text evidence="2">The sequence shown here is derived from an EMBL/GenBank/DDBJ whole genome shotgun (WGS) entry which is preliminary data.</text>
</comment>
<dbReference type="Proteomes" id="UP001066276">
    <property type="component" value="Chromosome 4_1"/>
</dbReference>
<dbReference type="EMBL" id="JANPWB010000007">
    <property type="protein sequence ID" value="KAJ1172125.1"/>
    <property type="molecule type" value="Genomic_DNA"/>
</dbReference>
<feature type="region of interest" description="Disordered" evidence="1">
    <location>
        <begin position="1"/>
        <end position="171"/>
    </location>
</feature>
<feature type="compositionally biased region" description="Basic and acidic residues" evidence="1">
    <location>
        <begin position="119"/>
        <end position="132"/>
    </location>
</feature>
<accession>A0AAV7T7H6</accession>
<protein>
    <submittedName>
        <fullName evidence="2">Uncharacterized protein</fullName>
    </submittedName>
</protein>